<dbReference type="Proteomes" id="UP000289738">
    <property type="component" value="Chromosome A04"/>
</dbReference>
<organism evidence="1 2">
    <name type="scientific">Arachis hypogaea</name>
    <name type="common">Peanut</name>
    <dbReference type="NCBI Taxonomy" id="3818"/>
    <lineage>
        <taxon>Eukaryota</taxon>
        <taxon>Viridiplantae</taxon>
        <taxon>Streptophyta</taxon>
        <taxon>Embryophyta</taxon>
        <taxon>Tracheophyta</taxon>
        <taxon>Spermatophyta</taxon>
        <taxon>Magnoliopsida</taxon>
        <taxon>eudicotyledons</taxon>
        <taxon>Gunneridae</taxon>
        <taxon>Pentapetalae</taxon>
        <taxon>rosids</taxon>
        <taxon>fabids</taxon>
        <taxon>Fabales</taxon>
        <taxon>Fabaceae</taxon>
        <taxon>Papilionoideae</taxon>
        <taxon>50 kb inversion clade</taxon>
        <taxon>dalbergioids sensu lato</taxon>
        <taxon>Dalbergieae</taxon>
        <taxon>Pterocarpus clade</taxon>
        <taxon>Arachis</taxon>
    </lineage>
</organism>
<name>A0A445DBA1_ARAHY</name>
<protein>
    <submittedName>
        <fullName evidence="1">Uncharacterized protein</fullName>
    </submittedName>
</protein>
<sequence>MRTFLAELNYFIDLTQLLNLSTLPEKKSKFRRASLSWIRVIAYSIKVLHHSPFLYIRYRIWQPPILLDL</sequence>
<gene>
    <name evidence="1" type="ORF">Ahy_A04g017498</name>
</gene>
<reference evidence="1 2" key="1">
    <citation type="submission" date="2019-01" db="EMBL/GenBank/DDBJ databases">
        <title>Sequencing of cultivated peanut Arachis hypogaea provides insights into genome evolution and oil improvement.</title>
        <authorList>
            <person name="Chen X."/>
        </authorList>
    </citation>
    <scope>NUCLEOTIDE SEQUENCE [LARGE SCALE GENOMIC DNA]</scope>
    <source>
        <strain evidence="2">cv. Fuhuasheng</strain>
        <tissue evidence="1">Leaves</tissue>
    </source>
</reference>
<evidence type="ECO:0000313" key="1">
    <source>
        <dbReference type="EMBL" id="RYR60425.1"/>
    </source>
</evidence>
<evidence type="ECO:0000313" key="2">
    <source>
        <dbReference type="Proteomes" id="UP000289738"/>
    </source>
</evidence>
<comment type="caution">
    <text evidence="1">The sequence shown here is derived from an EMBL/GenBank/DDBJ whole genome shotgun (WGS) entry which is preliminary data.</text>
</comment>
<proteinExistence type="predicted"/>
<dbReference type="EMBL" id="SDMP01000004">
    <property type="protein sequence ID" value="RYR60425.1"/>
    <property type="molecule type" value="Genomic_DNA"/>
</dbReference>
<accession>A0A445DBA1</accession>
<dbReference type="AlphaFoldDB" id="A0A445DBA1"/>
<keyword evidence="2" id="KW-1185">Reference proteome</keyword>